<sequence>MPRFSIIVPAFRVQAYLPACLTSVLSQDFRDVELIVVDDASPDGCGEIAADVAAADPRVTVITLDRNVGPGPARNAGIDRATGDYLLFLDGDDVLTPGSLAALDARITATGDPELLVFGHARLAWHGRVTPADPPGTLTARPTEATPLAGRPELLGMEPIAWARAYRRDLVTRLGLRFPAGHYQDVPFAYPALAGAGSIAVLDRVCLHHRERRHGGRAESAGSGHLDVLRQYELAFALLPTDRWRAALYRRMVAHLTAVHRGTALPAADRAAFLRACRELCLRHRAAAGATAIGGRRGAGLPLPRLRGRHAYRLLAAARRLTRRTRAALGVLGARVRAAAAGARAVALRAHYRLQLHRPLDPQLAVFTTHDRRYACHPAALEAKVRELAPGIRTAWAAGPEHPLPAGIQRLVPGTAGYWTALARARYLVSNTDFPATLADRRGQLRLQTHRGTPLAPQGLDVADRELDPLLRQIDRWDHCLSANRHTTLAWQTAFPAGYTVLEYGSPRADLFHTARPEEVADVRARLGVPEGARAVLYAPAPRGYPRQPLDTLELARELGPDFAVLSAEEHPDTPLERLCLAADTLVTDYAPVLFDYAGLDRPIVVHIPDWEAYRAVHGTYLDLPAVAPGPVTRTLPELAATLLRPWLWTHPRSAALRAEFRRRFCPYDDGFAAERVVRAFFLDGRGVPPVVPDECRRPVPSPVAITPRAAVTPPPPQPNAPRKVSTCPI</sequence>
<dbReference type="Proteomes" id="UP001183420">
    <property type="component" value="Unassembled WGS sequence"/>
</dbReference>
<gene>
    <name evidence="9" type="ORF">RNC47_28580</name>
</gene>
<comment type="caution">
    <text evidence="9">The sequence shown here is derived from an EMBL/GenBank/DDBJ whole genome shotgun (WGS) entry which is preliminary data.</text>
</comment>
<dbReference type="Gene3D" id="3.40.50.11820">
    <property type="match status" value="1"/>
</dbReference>
<reference evidence="10" key="1">
    <citation type="submission" date="2023-07" db="EMBL/GenBank/DDBJ databases">
        <title>30 novel species of actinomycetes from the DSMZ collection.</title>
        <authorList>
            <person name="Nouioui I."/>
        </authorList>
    </citation>
    <scope>NUCLEOTIDE SEQUENCE [LARGE SCALE GENOMIC DNA]</scope>
    <source>
        <strain evidence="10">DSM 44918</strain>
    </source>
</reference>
<keyword evidence="4" id="KW-0808">Transferase</keyword>
<evidence type="ECO:0000313" key="9">
    <source>
        <dbReference type="EMBL" id="MDT0322286.1"/>
    </source>
</evidence>
<evidence type="ECO:0000256" key="7">
    <source>
        <dbReference type="SAM" id="MobiDB-lite"/>
    </source>
</evidence>
<dbReference type="CDD" id="cd00761">
    <property type="entry name" value="Glyco_tranf_GTA_type"/>
    <property type="match status" value="1"/>
</dbReference>
<evidence type="ECO:0000256" key="1">
    <source>
        <dbReference type="ARBA" id="ARBA00004202"/>
    </source>
</evidence>
<name>A0ABU2LXG3_9ACTN</name>
<dbReference type="InterPro" id="IPR043149">
    <property type="entry name" value="TagF_N"/>
</dbReference>
<evidence type="ECO:0000313" key="10">
    <source>
        <dbReference type="Proteomes" id="UP001183420"/>
    </source>
</evidence>
<keyword evidence="10" id="KW-1185">Reference proteome</keyword>
<evidence type="ECO:0000256" key="5">
    <source>
        <dbReference type="ARBA" id="ARBA00022944"/>
    </source>
</evidence>
<feature type="domain" description="Glycosyltransferase 2-like" evidence="8">
    <location>
        <begin position="5"/>
        <end position="107"/>
    </location>
</feature>
<dbReference type="EMBL" id="JAVREM010000059">
    <property type="protein sequence ID" value="MDT0322286.1"/>
    <property type="molecule type" value="Genomic_DNA"/>
</dbReference>
<evidence type="ECO:0000259" key="8">
    <source>
        <dbReference type="Pfam" id="PF00535"/>
    </source>
</evidence>
<comment type="similarity">
    <text evidence="2">Belongs to the CDP-glycerol glycerophosphotransferase family.</text>
</comment>
<keyword evidence="5" id="KW-0777">Teichoic acid biosynthesis</keyword>
<evidence type="ECO:0000256" key="6">
    <source>
        <dbReference type="ARBA" id="ARBA00023136"/>
    </source>
</evidence>
<feature type="region of interest" description="Disordered" evidence="7">
    <location>
        <begin position="707"/>
        <end position="730"/>
    </location>
</feature>
<evidence type="ECO:0000256" key="4">
    <source>
        <dbReference type="ARBA" id="ARBA00022679"/>
    </source>
</evidence>
<organism evidence="9 10">
    <name type="scientific">Streptomyces millisiae</name>
    <dbReference type="NCBI Taxonomy" id="3075542"/>
    <lineage>
        <taxon>Bacteria</taxon>
        <taxon>Bacillati</taxon>
        <taxon>Actinomycetota</taxon>
        <taxon>Actinomycetes</taxon>
        <taxon>Kitasatosporales</taxon>
        <taxon>Streptomycetaceae</taxon>
        <taxon>Streptomyces</taxon>
    </lineage>
</organism>
<protein>
    <submittedName>
        <fullName evidence="9">CDP-glycerol glycerophosphotransferase family protein</fullName>
    </submittedName>
</protein>
<dbReference type="RefSeq" id="WP_311602816.1">
    <property type="nucleotide sequence ID" value="NZ_JAVREM010000059.1"/>
</dbReference>
<keyword evidence="3" id="KW-1003">Cell membrane</keyword>
<dbReference type="InterPro" id="IPR001173">
    <property type="entry name" value="Glyco_trans_2-like"/>
</dbReference>
<dbReference type="SUPFAM" id="SSF53756">
    <property type="entry name" value="UDP-Glycosyltransferase/glycogen phosphorylase"/>
    <property type="match status" value="1"/>
</dbReference>
<dbReference type="InterPro" id="IPR029044">
    <property type="entry name" value="Nucleotide-diphossugar_trans"/>
</dbReference>
<dbReference type="InterPro" id="IPR043148">
    <property type="entry name" value="TagF_C"/>
</dbReference>
<dbReference type="Pfam" id="PF00535">
    <property type="entry name" value="Glycos_transf_2"/>
    <property type="match status" value="1"/>
</dbReference>
<evidence type="ECO:0000256" key="2">
    <source>
        <dbReference type="ARBA" id="ARBA00010488"/>
    </source>
</evidence>
<comment type="subcellular location">
    <subcellularLocation>
        <location evidence="1">Cell membrane</location>
        <topology evidence="1">Peripheral membrane protein</topology>
    </subcellularLocation>
</comment>
<dbReference type="Pfam" id="PF04464">
    <property type="entry name" value="Glyphos_transf"/>
    <property type="match status" value="1"/>
</dbReference>
<dbReference type="SUPFAM" id="SSF53448">
    <property type="entry name" value="Nucleotide-diphospho-sugar transferases"/>
    <property type="match status" value="1"/>
</dbReference>
<accession>A0ABU2LXG3</accession>
<evidence type="ECO:0000256" key="3">
    <source>
        <dbReference type="ARBA" id="ARBA00022475"/>
    </source>
</evidence>
<dbReference type="Gene3D" id="3.90.550.10">
    <property type="entry name" value="Spore Coat Polysaccharide Biosynthesis Protein SpsA, Chain A"/>
    <property type="match status" value="1"/>
</dbReference>
<dbReference type="Gene3D" id="3.40.50.12580">
    <property type="match status" value="1"/>
</dbReference>
<dbReference type="PANTHER" id="PTHR22916:SF3">
    <property type="entry name" value="UDP-GLCNAC:BETAGAL BETA-1,3-N-ACETYLGLUCOSAMINYLTRANSFERASE-LIKE PROTEIN 1"/>
    <property type="match status" value="1"/>
</dbReference>
<dbReference type="PANTHER" id="PTHR22916">
    <property type="entry name" value="GLYCOSYLTRANSFERASE"/>
    <property type="match status" value="1"/>
</dbReference>
<dbReference type="InterPro" id="IPR007554">
    <property type="entry name" value="Glycerophosphate_synth"/>
</dbReference>
<proteinExistence type="inferred from homology"/>
<keyword evidence="6" id="KW-0472">Membrane</keyword>